<dbReference type="EMBL" id="KZ824637">
    <property type="protein sequence ID" value="RAK78414.1"/>
    <property type="molecule type" value="Genomic_DNA"/>
</dbReference>
<dbReference type="GeneID" id="63861782"/>
<dbReference type="Proteomes" id="UP000249789">
    <property type="component" value="Unassembled WGS sequence"/>
</dbReference>
<evidence type="ECO:0008006" key="4">
    <source>
        <dbReference type="Google" id="ProtNLM"/>
    </source>
</evidence>
<evidence type="ECO:0000313" key="3">
    <source>
        <dbReference type="Proteomes" id="UP000249789"/>
    </source>
</evidence>
<dbReference type="AlphaFoldDB" id="A0A8G1RSC6"/>
<proteinExistence type="predicted"/>
<feature type="chain" id="PRO_5034756729" description="Secreted protein" evidence="1">
    <location>
        <begin position="23"/>
        <end position="89"/>
    </location>
</feature>
<gene>
    <name evidence="2" type="ORF">BO72DRAFT_447084</name>
</gene>
<sequence>MRHLHICLWFGVWCAMAQCSAAMTPFSLVIGDLPLMPLRTRGAAATSSLLVLWFRERSRHGVKCSKRRVIGPCSGKIRMKPVSLDRPDH</sequence>
<accession>A0A8G1RSC6</accession>
<feature type="signal peptide" evidence="1">
    <location>
        <begin position="1"/>
        <end position="22"/>
    </location>
</feature>
<name>A0A8G1RSC6_9EURO</name>
<evidence type="ECO:0000256" key="1">
    <source>
        <dbReference type="SAM" id="SignalP"/>
    </source>
</evidence>
<keyword evidence="1" id="KW-0732">Signal</keyword>
<protein>
    <recommendedName>
        <fullName evidence="4">Secreted protein</fullName>
    </recommendedName>
</protein>
<evidence type="ECO:0000313" key="2">
    <source>
        <dbReference type="EMBL" id="RAK78414.1"/>
    </source>
</evidence>
<keyword evidence="3" id="KW-1185">Reference proteome</keyword>
<reference evidence="2 3" key="1">
    <citation type="submission" date="2018-02" db="EMBL/GenBank/DDBJ databases">
        <title>The genomes of Aspergillus section Nigri reveals drivers in fungal speciation.</title>
        <authorList>
            <consortium name="DOE Joint Genome Institute"/>
            <person name="Vesth T.C."/>
            <person name="Nybo J."/>
            <person name="Theobald S."/>
            <person name="Brandl J."/>
            <person name="Frisvad J.C."/>
            <person name="Nielsen K.F."/>
            <person name="Lyhne E.K."/>
            <person name="Kogle M.E."/>
            <person name="Kuo A."/>
            <person name="Riley R."/>
            <person name="Clum A."/>
            <person name="Nolan M."/>
            <person name="Lipzen A."/>
            <person name="Salamov A."/>
            <person name="Henrissat B."/>
            <person name="Wiebenga A."/>
            <person name="De vries R.P."/>
            <person name="Grigoriev I.V."/>
            <person name="Mortensen U.H."/>
            <person name="Andersen M.R."/>
            <person name="Baker S.E."/>
        </authorList>
    </citation>
    <scope>NUCLEOTIDE SEQUENCE [LARGE SCALE GENOMIC DNA]</scope>
    <source>
        <strain evidence="2 3">CBS 313.89</strain>
    </source>
</reference>
<dbReference type="RefSeq" id="XP_040802424.1">
    <property type="nucleotide sequence ID" value="XM_040944449.1"/>
</dbReference>
<organism evidence="2 3">
    <name type="scientific">Aspergillus fijiensis CBS 313.89</name>
    <dbReference type="NCBI Taxonomy" id="1448319"/>
    <lineage>
        <taxon>Eukaryota</taxon>
        <taxon>Fungi</taxon>
        <taxon>Dikarya</taxon>
        <taxon>Ascomycota</taxon>
        <taxon>Pezizomycotina</taxon>
        <taxon>Eurotiomycetes</taxon>
        <taxon>Eurotiomycetidae</taxon>
        <taxon>Eurotiales</taxon>
        <taxon>Aspergillaceae</taxon>
        <taxon>Aspergillus</taxon>
    </lineage>
</organism>
<dbReference type="VEuPathDB" id="FungiDB:BO72DRAFT_447084"/>
<feature type="non-terminal residue" evidence="2">
    <location>
        <position position="89"/>
    </location>
</feature>